<dbReference type="EMBL" id="JARJLG010000293">
    <property type="protein sequence ID" value="KAJ7719354.1"/>
    <property type="molecule type" value="Genomic_DNA"/>
</dbReference>
<comment type="caution">
    <text evidence="2">The sequence shown here is derived from an EMBL/GenBank/DDBJ whole genome shotgun (WGS) entry which is preliminary data.</text>
</comment>
<name>A0AAD7HG22_9AGAR</name>
<dbReference type="AlphaFoldDB" id="A0AAD7HG22"/>
<evidence type="ECO:0000313" key="2">
    <source>
        <dbReference type="EMBL" id="KAJ7719354.1"/>
    </source>
</evidence>
<protein>
    <submittedName>
        <fullName evidence="2">Uncharacterized protein</fullName>
    </submittedName>
</protein>
<organism evidence="2 3">
    <name type="scientific">Mycena maculata</name>
    <dbReference type="NCBI Taxonomy" id="230809"/>
    <lineage>
        <taxon>Eukaryota</taxon>
        <taxon>Fungi</taxon>
        <taxon>Dikarya</taxon>
        <taxon>Basidiomycota</taxon>
        <taxon>Agaricomycotina</taxon>
        <taxon>Agaricomycetes</taxon>
        <taxon>Agaricomycetidae</taxon>
        <taxon>Agaricales</taxon>
        <taxon>Marasmiineae</taxon>
        <taxon>Mycenaceae</taxon>
        <taxon>Mycena</taxon>
    </lineage>
</organism>
<evidence type="ECO:0000313" key="3">
    <source>
        <dbReference type="Proteomes" id="UP001215280"/>
    </source>
</evidence>
<evidence type="ECO:0000256" key="1">
    <source>
        <dbReference type="SAM" id="MobiDB-lite"/>
    </source>
</evidence>
<feature type="region of interest" description="Disordered" evidence="1">
    <location>
        <begin position="212"/>
        <end position="234"/>
    </location>
</feature>
<keyword evidence="3" id="KW-1185">Reference proteome</keyword>
<accession>A0AAD7HG22</accession>
<dbReference type="Proteomes" id="UP001215280">
    <property type="component" value="Unassembled WGS sequence"/>
</dbReference>
<sequence>MYKGKDMHARGVTANMRSVHKISALNTQVRHMAARAALVTLGAVLGRRQWEWSLLELAEDDIRGLPQSTFGDPERQKGKKLTKQVKRARLQQAPEHALSWIWITCGKEELELAVQIEWAKMRARASHWREEVDLLEEKMWCTQAFHLWRTDWWREQIGHRGLEEGPQLEGETAYALRQASIQEVLAERCAAEWQKLPELIQRGRHGDGVVEAMDSDDEGRHSDEEEEPIPGLPQRVVKGTYTDKVLAV</sequence>
<proteinExistence type="predicted"/>
<reference evidence="2" key="1">
    <citation type="submission" date="2023-03" db="EMBL/GenBank/DDBJ databases">
        <title>Massive genome expansion in bonnet fungi (Mycena s.s.) driven by repeated elements and novel gene families across ecological guilds.</title>
        <authorList>
            <consortium name="Lawrence Berkeley National Laboratory"/>
            <person name="Harder C.B."/>
            <person name="Miyauchi S."/>
            <person name="Viragh M."/>
            <person name="Kuo A."/>
            <person name="Thoen E."/>
            <person name="Andreopoulos B."/>
            <person name="Lu D."/>
            <person name="Skrede I."/>
            <person name="Drula E."/>
            <person name="Henrissat B."/>
            <person name="Morin E."/>
            <person name="Kohler A."/>
            <person name="Barry K."/>
            <person name="LaButti K."/>
            <person name="Morin E."/>
            <person name="Salamov A."/>
            <person name="Lipzen A."/>
            <person name="Mereny Z."/>
            <person name="Hegedus B."/>
            <person name="Baldrian P."/>
            <person name="Stursova M."/>
            <person name="Weitz H."/>
            <person name="Taylor A."/>
            <person name="Grigoriev I.V."/>
            <person name="Nagy L.G."/>
            <person name="Martin F."/>
            <person name="Kauserud H."/>
        </authorList>
    </citation>
    <scope>NUCLEOTIDE SEQUENCE</scope>
    <source>
        <strain evidence="2">CBHHK188m</strain>
    </source>
</reference>
<gene>
    <name evidence="2" type="ORF">DFH07DRAFT_972971</name>
</gene>